<proteinExistence type="predicted"/>
<gene>
    <name evidence="1" type="ORF">L484_022296</name>
</gene>
<evidence type="ECO:0000313" key="1">
    <source>
        <dbReference type="EMBL" id="EXC28060.1"/>
    </source>
</evidence>
<evidence type="ECO:0000313" key="2">
    <source>
        <dbReference type="Proteomes" id="UP000030645"/>
    </source>
</evidence>
<dbReference type="EMBL" id="KE346160">
    <property type="protein sequence ID" value="EXC28060.1"/>
    <property type="molecule type" value="Genomic_DNA"/>
</dbReference>
<accession>W9S682</accession>
<name>W9S682_9ROSA</name>
<protein>
    <submittedName>
        <fullName evidence="1">Uncharacterized protein</fullName>
    </submittedName>
</protein>
<dbReference type="AlphaFoldDB" id="W9S682"/>
<reference evidence="2" key="1">
    <citation type="submission" date="2013-01" db="EMBL/GenBank/DDBJ databases">
        <title>Draft Genome Sequence of a Mulberry Tree, Morus notabilis C.K. Schneid.</title>
        <authorList>
            <person name="He N."/>
            <person name="Zhao S."/>
        </authorList>
    </citation>
    <scope>NUCLEOTIDE SEQUENCE</scope>
</reference>
<keyword evidence="2" id="KW-1185">Reference proteome</keyword>
<organism evidence="1 2">
    <name type="scientific">Morus notabilis</name>
    <dbReference type="NCBI Taxonomy" id="981085"/>
    <lineage>
        <taxon>Eukaryota</taxon>
        <taxon>Viridiplantae</taxon>
        <taxon>Streptophyta</taxon>
        <taxon>Embryophyta</taxon>
        <taxon>Tracheophyta</taxon>
        <taxon>Spermatophyta</taxon>
        <taxon>Magnoliopsida</taxon>
        <taxon>eudicotyledons</taxon>
        <taxon>Gunneridae</taxon>
        <taxon>Pentapetalae</taxon>
        <taxon>rosids</taxon>
        <taxon>fabids</taxon>
        <taxon>Rosales</taxon>
        <taxon>Moraceae</taxon>
        <taxon>Moreae</taxon>
        <taxon>Morus</taxon>
    </lineage>
</organism>
<dbReference type="Proteomes" id="UP000030645">
    <property type="component" value="Unassembled WGS sequence"/>
</dbReference>
<sequence length="103" mass="11763">MKELTDWMRLGSSVNPLAEQARAFALNNVEGGGATVAAFHPGYGSALSGRESRFRRMEIPLFSSDDPLGWLFRLEWYFQVQGVKVSRRRNEWRRLLSVSKGRC</sequence>